<proteinExistence type="inferred from homology"/>
<dbReference type="InterPro" id="IPR025878">
    <property type="entry name" value="Acyl-CoA_dh-like_C_dom"/>
</dbReference>
<dbReference type="InterPro" id="IPR037069">
    <property type="entry name" value="AcylCoA_DH/ox_N_sf"/>
</dbReference>
<keyword evidence="3 10" id="KW-0285">Flavoprotein</keyword>
<evidence type="ECO:0000256" key="1">
    <source>
        <dbReference type="ARBA" id="ARBA00001974"/>
    </source>
</evidence>
<feature type="domain" description="Acyl-CoA dehydrogenase/oxidase C-terminal" evidence="11">
    <location>
        <begin position="291"/>
        <end position="456"/>
    </location>
</feature>
<comment type="caution">
    <text evidence="15">The sequence shown here is derived from an EMBL/GenBank/DDBJ whole genome shotgun (WGS) entry which is preliminary data.</text>
</comment>
<dbReference type="InterPro" id="IPR013786">
    <property type="entry name" value="AcylCoA_DH/ox_N"/>
</dbReference>
<comment type="cofactor">
    <cofactor evidence="1 10">
        <name>FAD</name>
        <dbReference type="ChEBI" id="CHEBI:57692"/>
    </cofactor>
</comment>
<evidence type="ECO:0000259" key="14">
    <source>
        <dbReference type="Pfam" id="PF12806"/>
    </source>
</evidence>
<dbReference type="InterPro" id="IPR046373">
    <property type="entry name" value="Acyl-CoA_Oxase/DH_mid-dom_sf"/>
</dbReference>
<dbReference type="Proteomes" id="UP000288983">
    <property type="component" value="Unassembled WGS sequence"/>
</dbReference>
<evidence type="ECO:0000259" key="12">
    <source>
        <dbReference type="Pfam" id="PF02770"/>
    </source>
</evidence>
<dbReference type="PANTHER" id="PTHR42803:SF1">
    <property type="entry name" value="BROAD-SPECIFICITY LINEAR ACYL-COA DEHYDROGENASE FADE5"/>
    <property type="match status" value="1"/>
</dbReference>
<evidence type="ECO:0000256" key="4">
    <source>
        <dbReference type="ARBA" id="ARBA00022827"/>
    </source>
</evidence>
<dbReference type="AlphaFoldDB" id="A0A443ZW78"/>
<comment type="similarity">
    <text evidence="2 10">Belongs to the acyl-CoA dehydrogenase family.</text>
</comment>
<dbReference type="Pfam" id="PF00441">
    <property type="entry name" value="Acyl-CoA_dh_1"/>
    <property type="match status" value="1"/>
</dbReference>
<gene>
    <name evidence="15" type="ORF">DM813_04440</name>
</gene>
<dbReference type="FunFam" id="2.40.110.10:FF:000031">
    <property type="entry name" value="Acyl-CoA dehydrogenase, putative"/>
    <property type="match status" value="1"/>
</dbReference>
<evidence type="ECO:0000259" key="11">
    <source>
        <dbReference type="Pfam" id="PF00441"/>
    </source>
</evidence>
<dbReference type="Gene3D" id="2.40.110.10">
    <property type="entry name" value="Butyryl-CoA Dehydrogenase, subunit A, domain 2"/>
    <property type="match status" value="1"/>
</dbReference>
<dbReference type="SUPFAM" id="SSF47203">
    <property type="entry name" value="Acyl-CoA dehydrogenase C-terminal domain-like"/>
    <property type="match status" value="1"/>
</dbReference>
<keyword evidence="5 10" id="KW-0560">Oxidoreductase</keyword>
<dbReference type="GO" id="GO:0016627">
    <property type="term" value="F:oxidoreductase activity, acting on the CH-CH group of donors"/>
    <property type="evidence" value="ECO:0007669"/>
    <property type="project" value="InterPro"/>
</dbReference>
<evidence type="ECO:0000259" key="13">
    <source>
        <dbReference type="Pfam" id="PF02771"/>
    </source>
</evidence>
<dbReference type="Gene3D" id="1.10.540.10">
    <property type="entry name" value="Acyl-CoA dehydrogenase/oxidase, N-terminal domain"/>
    <property type="match status" value="1"/>
</dbReference>
<feature type="domain" description="Acyl-CoA oxidase/dehydrogenase middle" evidence="12">
    <location>
        <begin position="175"/>
        <end position="281"/>
    </location>
</feature>
<reference evidence="15 16" key="1">
    <citation type="submission" date="2018-06" db="EMBL/GenBank/DDBJ databases">
        <title>Bacteria isolated from soil of Wuhan.</title>
        <authorList>
            <person name="Wei X."/>
            <person name="Chunhua H."/>
        </authorList>
    </citation>
    <scope>NUCLEOTIDE SEQUENCE [LARGE SCALE GENOMIC DNA]</scope>
    <source>
        <strain evidence="16">xwS2</strain>
    </source>
</reference>
<dbReference type="EMBL" id="QJRG01000034">
    <property type="protein sequence ID" value="RWU24994.1"/>
    <property type="molecule type" value="Genomic_DNA"/>
</dbReference>
<evidence type="ECO:0000256" key="7">
    <source>
        <dbReference type="ARBA" id="ARBA00058683"/>
    </source>
</evidence>
<dbReference type="InterPro" id="IPR009100">
    <property type="entry name" value="AcylCoA_DH/oxidase_NM_dom_sf"/>
</dbReference>
<comment type="catalytic activity">
    <reaction evidence="6">
        <text>3-(methylsulfanyl)propanoyl-CoA + oxidized [electron-transfer flavoprotein] + H(+) = 3-(methylsulfanyl)acryloyl-CoA + reduced [electron-transfer flavoprotein]</text>
        <dbReference type="Rhea" id="RHEA:52612"/>
        <dbReference type="Rhea" id="RHEA-COMP:10685"/>
        <dbReference type="Rhea" id="RHEA-COMP:10686"/>
        <dbReference type="ChEBI" id="CHEBI:15378"/>
        <dbReference type="ChEBI" id="CHEBI:57692"/>
        <dbReference type="ChEBI" id="CHEBI:58307"/>
        <dbReference type="ChEBI" id="CHEBI:82815"/>
        <dbReference type="ChEBI" id="CHEBI:84994"/>
        <dbReference type="EC" id="1.3.99.41"/>
    </reaction>
    <physiologicalReaction direction="left-to-right" evidence="6">
        <dbReference type="Rhea" id="RHEA:52613"/>
    </physiologicalReaction>
</comment>
<dbReference type="PANTHER" id="PTHR42803">
    <property type="entry name" value="ACYL-COA DEHYDROGENASE"/>
    <property type="match status" value="1"/>
</dbReference>
<dbReference type="GO" id="GO:0050660">
    <property type="term" value="F:flavin adenine dinucleotide binding"/>
    <property type="evidence" value="ECO:0007669"/>
    <property type="project" value="InterPro"/>
</dbReference>
<comment type="function">
    <text evidence="7">Involved in the assimilation of dimethylsulphoniopropionate (DMSP), an important compound in the fixation of carbon in marine phytoplankton, by mediating the conversion of 3-(methylthio)propanoyl-CoA (MMPA-CoA) to 3-(methylthio)acryloyl-CoA (MTA-CoA).</text>
</comment>
<dbReference type="Gene3D" id="1.20.140.10">
    <property type="entry name" value="Butyryl-CoA Dehydrogenase, subunit A, domain 3"/>
    <property type="match status" value="1"/>
</dbReference>
<feature type="domain" description="Acetyl-CoA dehydrogenase-like C-terminal" evidence="14">
    <location>
        <begin position="475"/>
        <end position="588"/>
    </location>
</feature>
<dbReference type="Pfam" id="PF02771">
    <property type="entry name" value="Acyl-CoA_dh_N"/>
    <property type="match status" value="1"/>
</dbReference>
<dbReference type="InterPro" id="IPR006091">
    <property type="entry name" value="Acyl-CoA_Oxase/DH_mid-dom"/>
</dbReference>
<dbReference type="Pfam" id="PF12806">
    <property type="entry name" value="Acyl-CoA_dh_C"/>
    <property type="match status" value="1"/>
</dbReference>
<dbReference type="InterPro" id="IPR052166">
    <property type="entry name" value="Diverse_Acyl-CoA_DH"/>
</dbReference>
<organism evidence="15 16">
    <name type="scientific">Pseudomonas alkylphenolica</name>
    <dbReference type="NCBI Taxonomy" id="237609"/>
    <lineage>
        <taxon>Bacteria</taxon>
        <taxon>Pseudomonadati</taxon>
        <taxon>Pseudomonadota</taxon>
        <taxon>Gammaproteobacteria</taxon>
        <taxon>Pseudomonadales</taxon>
        <taxon>Pseudomonadaceae</taxon>
        <taxon>Pseudomonas</taxon>
    </lineage>
</organism>
<dbReference type="InterPro" id="IPR036250">
    <property type="entry name" value="AcylCo_DH-like_C"/>
</dbReference>
<evidence type="ECO:0000256" key="6">
    <source>
        <dbReference type="ARBA" id="ARBA00051388"/>
    </source>
</evidence>
<dbReference type="SUPFAM" id="SSF56645">
    <property type="entry name" value="Acyl-CoA dehydrogenase NM domain-like"/>
    <property type="match status" value="1"/>
</dbReference>
<evidence type="ECO:0000256" key="8">
    <source>
        <dbReference type="ARBA" id="ARBA00066694"/>
    </source>
</evidence>
<accession>A0A443ZW78</accession>
<evidence type="ECO:0000256" key="3">
    <source>
        <dbReference type="ARBA" id="ARBA00022630"/>
    </source>
</evidence>
<dbReference type="Pfam" id="PF02770">
    <property type="entry name" value="Acyl-CoA_dh_M"/>
    <property type="match status" value="1"/>
</dbReference>
<keyword evidence="4 10" id="KW-0274">FAD</keyword>
<evidence type="ECO:0000313" key="16">
    <source>
        <dbReference type="Proteomes" id="UP000288983"/>
    </source>
</evidence>
<evidence type="ECO:0000313" key="15">
    <source>
        <dbReference type="EMBL" id="RWU24994.1"/>
    </source>
</evidence>
<evidence type="ECO:0000256" key="10">
    <source>
        <dbReference type="RuleBase" id="RU362125"/>
    </source>
</evidence>
<name>A0A443ZW78_9PSED</name>
<feature type="domain" description="Acyl-CoA dehydrogenase/oxidase N-terminal" evidence="13">
    <location>
        <begin position="93"/>
        <end position="171"/>
    </location>
</feature>
<evidence type="ECO:0000256" key="5">
    <source>
        <dbReference type="ARBA" id="ARBA00023002"/>
    </source>
</evidence>
<protein>
    <recommendedName>
        <fullName evidence="9">3-methylmercaptopropionyl-CoA dehydrogenase</fullName>
        <ecNumber evidence="8">1.3.99.41</ecNumber>
    </recommendedName>
</protein>
<evidence type="ECO:0000256" key="9">
    <source>
        <dbReference type="ARBA" id="ARBA00069043"/>
    </source>
</evidence>
<sequence>MLFGWHLGNKGIDMLSYNPPHRDLEFLLCDVLNVEEELRGIPRYAPFDSMTLKTVIRESGRFAADQLIAVNCAADHEGCKWSAGNVATSPGFSDAWGAFRELGWPTICADQEMGGLELPRLAWSMVHEQIASGSHAFVMTATINHCVSSCLRKHGCEELQAFWLPRLTSGEVLSSMCMTEPQAGSDVGLVKTKAVPDDSDGTYLVSGTKIFVSGAEHDLTANILHLVLARLPGSPAGVRGLTLFLIPKLLESGIQNGVYCDGIEKKMGLHGSPTCTMRFDQARGWLVGEIGGGLEAIFPVMKEARLLSGLQAVGISEIAMQQAFSYAQTRRQGKSGYGPSPSLLIEHDDVQRMLLTQKAWTEGGRALAHWIAIMFDLSEYHPDAYRNKHALDTLDLVTPIVKGFLTENAQQSIYLAIQVLGGHGYIRESGLEQLARDVRVTTLYEGTSGIQAKDLLMRNVIADNGRRLGQLLMAIREWTEGVGLDQKFDEFRTTLIRLLTSVSNISRFLIDLELTKLGRAVSKCSAYLRLLGHLLFAWFWARMAGAAKSALEEMPDPWYELKISTAKFYYTQLLPESFSLEAVLISEMENVSSLLAQQEQ</sequence>
<dbReference type="EC" id="1.3.99.41" evidence="8"/>
<dbReference type="InterPro" id="IPR009075">
    <property type="entry name" value="AcylCo_DH/oxidase_C"/>
</dbReference>
<evidence type="ECO:0000256" key="2">
    <source>
        <dbReference type="ARBA" id="ARBA00009347"/>
    </source>
</evidence>